<organism evidence="2 3">
    <name type="scientific">Brevibacterium sediminis</name>
    <dbReference type="NCBI Taxonomy" id="1857024"/>
    <lineage>
        <taxon>Bacteria</taxon>
        <taxon>Bacillati</taxon>
        <taxon>Actinomycetota</taxon>
        <taxon>Actinomycetes</taxon>
        <taxon>Micrococcales</taxon>
        <taxon>Brevibacteriaceae</taxon>
        <taxon>Brevibacterium</taxon>
    </lineage>
</organism>
<accession>A0ABQ1LVM9</accession>
<proteinExistence type="predicted"/>
<dbReference type="EMBL" id="BMJG01000001">
    <property type="protein sequence ID" value="GGC28429.1"/>
    <property type="molecule type" value="Genomic_DNA"/>
</dbReference>
<sequence length="100" mass="10717">MFDEVIHSPIRLQVCAVLAASADPVRFSEVQTALGITDSHLSKNVRVLLDAGYVDQSSRSAQAGARSRSVTMLALTGEGRAAYRGHAAWLEHLTRAPAQS</sequence>
<evidence type="ECO:0000259" key="1">
    <source>
        <dbReference type="Pfam" id="PF13601"/>
    </source>
</evidence>
<dbReference type="Proteomes" id="UP000632322">
    <property type="component" value="Unassembled WGS sequence"/>
</dbReference>
<feature type="domain" description="Winged helix DNA-binding" evidence="1">
    <location>
        <begin position="10"/>
        <end position="93"/>
    </location>
</feature>
<name>A0ABQ1LVM9_9MICO</name>
<dbReference type="InterPro" id="IPR036390">
    <property type="entry name" value="WH_DNA-bd_sf"/>
</dbReference>
<keyword evidence="3" id="KW-1185">Reference proteome</keyword>
<dbReference type="SUPFAM" id="SSF46785">
    <property type="entry name" value="Winged helix' DNA-binding domain"/>
    <property type="match status" value="1"/>
</dbReference>
<dbReference type="Pfam" id="PF13601">
    <property type="entry name" value="HTH_34"/>
    <property type="match status" value="1"/>
</dbReference>
<evidence type="ECO:0000313" key="3">
    <source>
        <dbReference type="Proteomes" id="UP000632322"/>
    </source>
</evidence>
<gene>
    <name evidence="2" type="ORF">GCM10010974_08660</name>
</gene>
<evidence type="ECO:0000313" key="2">
    <source>
        <dbReference type="EMBL" id="GGC28429.1"/>
    </source>
</evidence>
<dbReference type="Gene3D" id="1.10.10.10">
    <property type="entry name" value="Winged helix-like DNA-binding domain superfamily/Winged helix DNA-binding domain"/>
    <property type="match status" value="1"/>
</dbReference>
<dbReference type="InterPro" id="IPR036388">
    <property type="entry name" value="WH-like_DNA-bd_sf"/>
</dbReference>
<reference evidence="3" key="1">
    <citation type="journal article" date="2019" name="Int. J. Syst. Evol. Microbiol.">
        <title>The Global Catalogue of Microorganisms (GCM) 10K type strain sequencing project: providing services to taxonomists for standard genome sequencing and annotation.</title>
        <authorList>
            <consortium name="The Broad Institute Genomics Platform"/>
            <consortium name="The Broad Institute Genome Sequencing Center for Infectious Disease"/>
            <person name="Wu L."/>
            <person name="Ma J."/>
        </authorList>
    </citation>
    <scope>NUCLEOTIDE SEQUENCE [LARGE SCALE GENOMIC DNA]</scope>
    <source>
        <strain evidence="3">CGMCC 1.15472</strain>
    </source>
</reference>
<protein>
    <recommendedName>
        <fullName evidence="1">Winged helix DNA-binding domain-containing protein</fullName>
    </recommendedName>
</protein>
<comment type="caution">
    <text evidence="2">The sequence shown here is derived from an EMBL/GenBank/DDBJ whole genome shotgun (WGS) entry which is preliminary data.</text>
</comment>
<dbReference type="PANTHER" id="PTHR37318">
    <property type="entry name" value="BSL7504 PROTEIN"/>
    <property type="match status" value="1"/>
</dbReference>
<dbReference type="PANTHER" id="PTHR37318:SF1">
    <property type="entry name" value="BSL7504 PROTEIN"/>
    <property type="match status" value="1"/>
</dbReference>
<dbReference type="InterPro" id="IPR027395">
    <property type="entry name" value="WH_DNA-bd_dom"/>
</dbReference>